<feature type="chain" id="PRO_5035775735" description="RIIa domain-containing protein" evidence="1">
    <location>
        <begin position="24"/>
        <end position="183"/>
    </location>
</feature>
<evidence type="ECO:0008006" key="4">
    <source>
        <dbReference type="Google" id="ProtNLM"/>
    </source>
</evidence>
<name>A0A8S1TAH5_9CILI</name>
<keyword evidence="3" id="KW-1185">Reference proteome</keyword>
<keyword evidence="1" id="KW-0732">Signal</keyword>
<evidence type="ECO:0000256" key="1">
    <source>
        <dbReference type="SAM" id="SignalP"/>
    </source>
</evidence>
<evidence type="ECO:0000313" key="2">
    <source>
        <dbReference type="EMBL" id="CAD8148339.1"/>
    </source>
</evidence>
<feature type="signal peptide" evidence="1">
    <location>
        <begin position="1"/>
        <end position="23"/>
    </location>
</feature>
<gene>
    <name evidence="2" type="ORF">PPENT_87.1.T0180016</name>
</gene>
<dbReference type="OrthoDB" id="283778at2759"/>
<organism evidence="2 3">
    <name type="scientific">Paramecium pentaurelia</name>
    <dbReference type="NCBI Taxonomy" id="43138"/>
    <lineage>
        <taxon>Eukaryota</taxon>
        <taxon>Sar</taxon>
        <taxon>Alveolata</taxon>
        <taxon>Ciliophora</taxon>
        <taxon>Intramacronucleata</taxon>
        <taxon>Oligohymenophorea</taxon>
        <taxon>Peniculida</taxon>
        <taxon>Parameciidae</taxon>
        <taxon>Paramecium</taxon>
    </lineage>
</organism>
<dbReference type="AlphaFoldDB" id="A0A8S1TAH5"/>
<evidence type="ECO:0000313" key="3">
    <source>
        <dbReference type="Proteomes" id="UP000689195"/>
    </source>
</evidence>
<accession>A0A8S1TAH5</accession>
<dbReference type="PANTHER" id="PTHR15505:SF4">
    <property type="entry name" value="RIIA DOMAIN-CONTAINING PROTEIN 1"/>
    <property type="match status" value="1"/>
</dbReference>
<proteinExistence type="predicted"/>
<dbReference type="InterPro" id="IPR059162">
    <property type="entry name" value="RIIAD1"/>
</dbReference>
<dbReference type="CDD" id="cd22971">
    <property type="entry name" value="DD_RIIAD1"/>
    <property type="match status" value="1"/>
</dbReference>
<dbReference type="PANTHER" id="PTHR15505">
    <property type="entry name" value="RIIA DOMAIN-CONTAINING PROTEIN 1"/>
    <property type="match status" value="1"/>
</dbReference>
<sequence>MLNRPRWLQMWLITIIIFQKWLHIYHQKDHWKNSCECPKHKFMKTHYQINYSIQMSFDHLNDTNITNQSEKEHVNEFYDYQIRNMYDKEKYVNPHDIAGQPGLVTSQAVELEKKKVQFRMANEIYLRKHPELSVMLSIFLFRVLEEKPDDVLMYAGKFFDQEHLEEVILIQKKHYLENGNATA</sequence>
<reference evidence="2" key="1">
    <citation type="submission" date="2021-01" db="EMBL/GenBank/DDBJ databases">
        <authorList>
            <consortium name="Genoscope - CEA"/>
            <person name="William W."/>
        </authorList>
    </citation>
    <scope>NUCLEOTIDE SEQUENCE</scope>
</reference>
<protein>
    <recommendedName>
        <fullName evidence="4">RIIa domain-containing protein</fullName>
    </recommendedName>
</protein>
<dbReference type="Proteomes" id="UP000689195">
    <property type="component" value="Unassembled WGS sequence"/>
</dbReference>
<comment type="caution">
    <text evidence="2">The sequence shown here is derived from an EMBL/GenBank/DDBJ whole genome shotgun (WGS) entry which is preliminary data.</text>
</comment>
<dbReference type="EMBL" id="CAJJDO010000018">
    <property type="protein sequence ID" value="CAD8148339.1"/>
    <property type="molecule type" value="Genomic_DNA"/>
</dbReference>